<keyword evidence="18" id="KW-1185">Reference proteome</keyword>
<evidence type="ECO:0000256" key="5">
    <source>
        <dbReference type="ARBA" id="ARBA00022679"/>
    </source>
</evidence>
<dbReference type="PANTHER" id="PTHR14155">
    <property type="entry name" value="RING FINGER DOMAIN-CONTAINING"/>
    <property type="match status" value="1"/>
</dbReference>
<dbReference type="GO" id="GO:0061630">
    <property type="term" value="F:ubiquitin protein ligase activity"/>
    <property type="evidence" value="ECO:0007669"/>
    <property type="project" value="UniProtKB-EC"/>
</dbReference>
<reference evidence="19" key="2">
    <citation type="submission" date="2025-08" db="UniProtKB">
        <authorList>
            <consortium name="RefSeq"/>
        </authorList>
    </citation>
    <scope>IDENTIFICATION</scope>
    <source>
        <tissue evidence="19">Leaf</tissue>
    </source>
</reference>
<keyword evidence="9" id="KW-0833">Ubl conjugation pathway</keyword>
<dbReference type="PANTHER" id="PTHR14155:SF605">
    <property type="entry name" value="E3 UBIQUITIN-PROTEIN LIGASE ATL31-LIKE"/>
    <property type="match status" value="1"/>
</dbReference>
<dbReference type="Proteomes" id="UP000790787">
    <property type="component" value="Chromosome 5"/>
</dbReference>
<organism evidence="18 19">
    <name type="scientific">Nicotiana tabacum</name>
    <name type="common">Common tobacco</name>
    <dbReference type="NCBI Taxonomy" id="4097"/>
    <lineage>
        <taxon>Eukaryota</taxon>
        <taxon>Viridiplantae</taxon>
        <taxon>Streptophyta</taxon>
        <taxon>Embryophyta</taxon>
        <taxon>Tracheophyta</taxon>
        <taxon>Spermatophyta</taxon>
        <taxon>Magnoliopsida</taxon>
        <taxon>eudicotyledons</taxon>
        <taxon>Gunneridae</taxon>
        <taxon>Pentapetalae</taxon>
        <taxon>asterids</taxon>
        <taxon>lamiids</taxon>
        <taxon>Solanales</taxon>
        <taxon>Solanaceae</taxon>
        <taxon>Nicotianoideae</taxon>
        <taxon>Nicotianeae</taxon>
        <taxon>Nicotiana</taxon>
    </lineage>
</organism>
<evidence type="ECO:0000256" key="9">
    <source>
        <dbReference type="ARBA" id="ARBA00022786"/>
    </source>
</evidence>
<evidence type="ECO:0000259" key="17">
    <source>
        <dbReference type="PROSITE" id="PS50089"/>
    </source>
</evidence>
<dbReference type="OrthoDB" id="8062037at2759"/>
<evidence type="ECO:0000256" key="7">
    <source>
        <dbReference type="ARBA" id="ARBA00022723"/>
    </source>
</evidence>
<dbReference type="InterPro" id="IPR053238">
    <property type="entry name" value="RING-H2_zinc_finger"/>
</dbReference>
<evidence type="ECO:0000256" key="11">
    <source>
        <dbReference type="ARBA" id="ARBA00022989"/>
    </source>
</evidence>
<comment type="similarity">
    <text evidence="13">Belongs to the RING-type zinc finger family. ATL subfamily.</text>
</comment>
<dbReference type="RefSeq" id="XP_016441392.1">
    <property type="nucleotide sequence ID" value="XM_016585906.1"/>
</dbReference>
<evidence type="ECO:0000256" key="1">
    <source>
        <dbReference type="ARBA" id="ARBA00000900"/>
    </source>
</evidence>
<dbReference type="SMART" id="SM00184">
    <property type="entry name" value="RING"/>
    <property type="match status" value="1"/>
</dbReference>
<evidence type="ECO:0000313" key="18">
    <source>
        <dbReference type="Proteomes" id="UP000790787"/>
    </source>
</evidence>
<evidence type="ECO:0000256" key="16">
    <source>
        <dbReference type="SAM" id="SignalP"/>
    </source>
</evidence>
<evidence type="ECO:0000256" key="12">
    <source>
        <dbReference type="ARBA" id="ARBA00023136"/>
    </source>
</evidence>
<reference evidence="18" key="1">
    <citation type="journal article" date="2014" name="Nat. Commun.">
        <title>The tobacco genome sequence and its comparison with those of tomato and potato.</title>
        <authorList>
            <person name="Sierro N."/>
            <person name="Battey J.N."/>
            <person name="Ouadi S."/>
            <person name="Bakaher N."/>
            <person name="Bovet L."/>
            <person name="Willig A."/>
            <person name="Goepfert S."/>
            <person name="Peitsch M.C."/>
            <person name="Ivanov N.V."/>
        </authorList>
    </citation>
    <scope>NUCLEOTIDE SEQUENCE [LARGE SCALE GENOMIC DNA]</scope>
</reference>
<dbReference type="RefSeq" id="XP_016441392.1">
    <property type="nucleotide sequence ID" value="XM_016585906.2"/>
</dbReference>
<keyword evidence="16" id="KW-0732">Signal</keyword>
<dbReference type="GO" id="GO:0008270">
    <property type="term" value="F:zinc ion binding"/>
    <property type="evidence" value="ECO:0007669"/>
    <property type="project" value="UniProtKB-KW"/>
</dbReference>
<evidence type="ECO:0000256" key="14">
    <source>
        <dbReference type="PROSITE-ProRule" id="PRU00175"/>
    </source>
</evidence>
<dbReference type="GeneID" id="107766986"/>
<keyword evidence="5" id="KW-0808">Transferase</keyword>
<feature type="signal peptide" evidence="16">
    <location>
        <begin position="1"/>
        <end position="31"/>
    </location>
</feature>
<evidence type="ECO:0000256" key="4">
    <source>
        <dbReference type="ARBA" id="ARBA00012483"/>
    </source>
</evidence>
<evidence type="ECO:0000256" key="10">
    <source>
        <dbReference type="ARBA" id="ARBA00022833"/>
    </source>
</evidence>
<keyword evidence="12 15" id="KW-0472">Membrane</keyword>
<keyword evidence="8 14" id="KW-0863">Zinc-finger</keyword>
<feature type="chain" id="PRO_5010171893" description="RING-type E3 ubiquitin transferase" evidence="16">
    <location>
        <begin position="32"/>
        <end position="489"/>
    </location>
</feature>
<comment type="pathway">
    <text evidence="3">Protein modification; protein ubiquitination.</text>
</comment>
<evidence type="ECO:0000256" key="13">
    <source>
        <dbReference type="ARBA" id="ARBA00024209"/>
    </source>
</evidence>
<dbReference type="Pfam" id="PF13639">
    <property type="entry name" value="zf-RING_2"/>
    <property type="match status" value="1"/>
</dbReference>
<keyword evidence="10" id="KW-0862">Zinc</keyword>
<feature type="domain" description="RING-type" evidence="17">
    <location>
        <begin position="128"/>
        <end position="170"/>
    </location>
</feature>
<keyword evidence="11 15" id="KW-1133">Transmembrane helix</keyword>
<dbReference type="FunFam" id="3.30.40.10:FF:000187">
    <property type="entry name" value="E3 ubiquitin-protein ligase ATL6"/>
    <property type="match status" value="1"/>
</dbReference>
<dbReference type="CDD" id="cd16461">
    <property type="entry name" value="RING-H2_EL5-like"/>
    <property type="match status" value="1"/>
</dbReference>
<dbReference type="EC" id="2.3.2.27" evidence="4"/>
<evidence type="ECO:0000256" key="8">
    <source>
        <dbReference type="ARBA" id="ARBA00022771"/>
    </source>
</evidence>
<dbReference type="SUPFAM" id="SSF57850">
    <property type="entry name" value="RING/U-box"/>
    <property type="match status" value="1"/>
</dbReference>
<feature type="transmembrane region" description="Helical" evidence="15">
    <location>
        <begin position="47"/>
        <end position="72"/>
    </location>
</feature>
<gene>
    <name evidence="19" type="primary">LOC107766986</name>
</gene>
<dbReference type="InterPro" id="IPR013083">
    <property type="entry name" value="Znf_RING/FYVE/PHD"/>
</dbReference>
<evidence type="ECO:0000256" key="6">
    <source>
        <dbReference type="ARBA" id="ARBA00022692"/>
    </source>
</evidence>
<comment type="subcellular location">
    <subcellularLocation>
        <location evidence="2">Membrane</location>
        <topology evidence="2">Single-pass membrane protein</topology>
    </subcellularLocation>
</comment>
<dbReference type="Gene3D" id="3.30.40.10">
    <property type="entry name" value="Zinc/RING finger domain, C3HC4 (zinc finger)"/>
    <property type="match status" value="1"/>
</dbReference>
<protein>
    <recommendedName>
        <fullName evidence="4">RING-type E3 ubiquitin transferase</fullName>
        <ecNumber evidence="4">2.3.2.27</ecNumber>
    </recommendedName>
</protein>
<dbReference type="PaxDb" id="4097-A0A1S3XP12"/>
<proteinExistence type="inferred from homology"/>
<comment type="catalytic activity">
    <reaction evidence="1">
        <text>S-ubiquitinyl-[E2 ubiquitin-conjugating enzyme]-L-cysteine + [acceptor protein]-L-lysine = [E2 ubiquitin-conjugating enzyme]-L-cysteine + N(6)-ubiquitinyl-[acceptor protein]-L-lysine.</text>
        <dbReference type="EC" id="2.3.2.27"/>
    </reaction>
</comment>
<name>A0A1S3XP12_TOBAC</name>
<evidence type="ECO:0000313" key="19">
    <source>
        <dbReference type="RefSeq" id="XP_016441392.1"/>
    </source>
</evidence>
<accession>A0A1S3XP12</accession>
<evidence type="ECO:0000256" key="3">
    <source>
        <dbReference type="ARBA" id="ARBA00004906"/>
    </source>
</evidence>
<keyword evidence="6 15" id="KW-0812">Transmembrane</keyword>
<dbReference type="AlphaFoldDB" id="A0A1S3XP12"/>
<dbReference type="InterPro" id="IPR001841">
    <property type="entry name" value="Znf_RING"/>
</dbReference>
<dbReference type="SMR" id="A0A1S3XP12"/>
<keyword evidence="7" id="KW-0479">Metal-binding</keyword>
<evidence type="ECO:0000256" key="2">
    <source>
        <dbReference type="ARBA" id="ARBA00004167"/>
    </source>
</evidence>
<dbReference type="GO" id="GO:0016020">
    <property type="term" value="C:membrane"/>
    <property type="evidence" value="ECO:0007669"/>
    <property type="project" value="UniProtKB-SubCell"/>
</dbReference>
<sequence>MVKAHDGFVSLPIYLLILLVLSRPMIPNAAALPSNPENRVRYPRPSISPAMAIIIVVLIAALFFVALFSIYIRYRISTNGNSILQTLSTRRRPSAATRGLDNSVIETFPTFAYAEVKDHHIGKGGLECAVCLNEFEDDEKLRLIPKCDHVFHPECIGAWLKSHVTCPVCRADLSIPQPDEPPVKAHEVLNIDQEGTENLQQNKEVSIQIGSDENIKQQEDPSSVKRLSFDVPNQPPRSFSIKRPKILNKFRSHSTGHSLVVPGENLDRYTLRLSENVRKEVMNRALLNRTKSCAVTLPRHGSTKIEYRKGVGKESNNEVSIEIETDENLMVQQEKTCNVTRNLSINVPKRPPRSLSMKRPRTLSRFRSFSTGHSLVIAGENLDQHTLRLPENVRKEVMNRALLNRTKSCAVTLSRFGSTRSGYRTGNGEGRKIVSPFFTRGPSLKSPKIMVDIEEGSTSRSVKMAIKMPSFKCLEPKGDEASLLTIEKA</sequence>
<evidence type="ECO:0000256" key="15">
    <source>
        <dbReference type="SAM" id="Phobius"/>
    </source>
</evidence>
<dbReference type="PROSITE" id="PS50089">
    <property type="entry name" value="ZF_RING_2"/>
    <property type="match status" value="1"/>
</dbReference>
<dbReference type="KEGG" id="nta:107766986"/>